<evidence type="ECO:0000313" key="1">
    <source>
        <dbReference type="EMBL" id="VDO34877.1"/>
    </source>
</evidence>
<accession>A0A0N4WD19</accession>
<dbReference type="AlphaFoldDB" id="A0A0N4WD19"/>
<proteinExistence type="predicted"/>
<reference evidence="3" key="1">
    <citation type="submission" date="2017-02" db="UniProtKB">
        <authorList>
            <consortium name="WormBaseParasite"/>
        </authorList>
    </citation>
    <scope>IDENTIFICATION</scope>
</reference>
<dbReference type="WBParaSite" id="HPLM_0000845301-mRNA-1">
    <property type="protein sequence ID" value="HPLM_0000845301-mRNA-1"/>
    <property type="gene ID" value="HPLM_0000845301"/>
</dbReference>
<dbReference type="Proteomes" id="UP000268014">
    <property type="component" value="Unassembled WGS sequence"/>
</dbReference>
<dbReference type="EMBL" id="UZAF01016862">
    <property type="protein sequence ID" value="VDO34877.1"/>
    <property type="molecule type" value="Genomic_DNA"/>
</dbReference>
<reference evidence="1 2" key="2">
    <citation type="submission" date="2018-11" db="EMBL/GenBank/DDBJ databases">
        <authorList>
            <consortium name="Pathogen Informatics"/>
        </authorList>
    </citation>
    <scope>NUCLEOTIDE SEQUENCE [LARGE SCALE GENOMIC DNA]</scope>
    <source>
        <strain evidence="1 2">MHpl1</strain>
    </source>
</reference>
<gene>
    <name evidence="1" type="ORF">HPLM_LOCUS8445</name>
</gene>
<protein>
    <submittedName>
        <fullName evidence="3">Hcy-binding domain-containing protein</fullName>
    </submittedName>
</protein>
<sequence length="160" mass="17973">MWLDTARANACILVGPTCAVPPPKKEWCELASAIATAARNGMEILLIVIPSGDTAYDGMELNQAVELARKSVALMSRNIVSLIPMIECTCEPSHGQSVHRRNSDADVYSEETVIGYMQVLREYVKPEINLHRFVRTSTHRNQRVRNYLKAKRENRSGQEC</sequence>
<keyword evidence="2" id="KW-1185">Reference proteome</keyword>
<name>A0A0N4WD19_HAEPC</name>
<evidence type="ECO:0000313" key="3">
    <source>
        <dbReference type="WBParaSite" id="HPLM_0000845301-mRNA-1"/>
    </source>
</evidence>
<organism evidence="3">
    <name type="scientific">Haemonchus placei</name>
    <name type="common">Barber's pole worm</name>
    <dbReference type="NCBI Taxonomy" id="6290"/>
    <lineage>
        <taxon>Eukaryota</taxon>
        <taxon>Metazoa</taxon>
        <taxon>Ecdysozoa</taxon>
        <taxon>Nematoda</taxon>
        <taxon>Chromadorea</taxon>
        <taxon>Rhabditida</taxon>
        <taxon>Rhabditina</taxon>
        <taxon>Rhabditomorpha</taxon>
        <taxon>Strongyloidea</taxon>
        <taxon>Trichostrongylidae</taxon>
        <taxon>Haemonchus</taxon>
    </lineage>
</organism>
<evidence type="ECO:0000313" key="2">
    <source>
        <dbReference type="Proteomes" id="UP000268014"/>
    </source>
</evidence>